<accession>A0A9D4B3Q2</accession>
<dbReference type="Proteomes" id="UP000827986">
    <property type="component" value="Unassembled WGS sequence"/>
</dbReference>
<organism evidence="1 2">
    <name type="scientific">Mauremys mutica</name>
    <name type="common">yellowpond turtle</name>
    <dbReference type="NCBI Taxonomy" id="74926"/>
    <lineage>
        <taxon>Eukaryota</taxon>
        <taxon>Metazoa</taxon>
        <taxon>Chordata</taxon>
        <taxon>Craniata</taxon>
        <taxon>Vertebrata</taxon>
        <taxon>Euteleostomi</taxon>
        <taxon>Archelosauria</taxon>
        <taxon>Testudinata</taxon>
        <taxon>Testudines</taxon>
        <taxon>Cryptodira</taxon>
        <taxon>Durocryptodira</taxon>
        <taxon>Testudinoidea</taxon>
        <taxon>Geoemydidae</taxon>
        <taxon>Geoemydinae</taxon>
        <taxon>Mauremys</taxon>
    </lineage>
</organism>
<sequence>MGLVAYLSFGIFGRRFPTDFKITAHFLFLTPSKTFTKAYAVAACSCFILTLFFTYQCEASSHLFVPKKNLQLAVYSVFQNISQKRVPYVERPGTLICNC</sequence>
<evidence type="ECO:0000313" key="1">
    <source>
        <dbReference type="EMBL" id="KAH1179296.1"/>
    </source>
</evidence>
<protein>
    <submittedName>
        <fullName evidence="1">Uncharacterized protein</fullName>
    </submittedName>
</protein>
<proteinExistence type="predicted"/>
<comment type="caution">
    <text evidence="1">The sequence shown here is derived from an EMBL/GenBank/DDBJ whole genome shotgun (WGS) entry which is preliminary data.</text>
</comment>
<keyword evidence="2" id="KW-1185">Reference proteome</keyword>
<gene>
    <name evidence="1" type="ORF">KIL84_021879</name>
</gene>
<evidence type="ECO:0000313" key="2">
    <source>
        <dbReference type="Proteomes" id="UP000827986"/>
    </source>
</evidence>
<reference evidence="1" key="1">
    <citation type="submission" date="2021-09" db="EMBL/GenBank/DDBJ databases">
        <title>The genome of Mauremys mutica provides insights into the evolution of semi-aquatic lifestyle.</title>
        <authorList>
            <person name="Gong S."/>
            <person name="Gao Y."/>
        </authorList>
    </citation>
    <scope>NUCLEOTIDE SEQUENCE</scope>
    <source>
        <strain evidence="1">MM-2020</strain>
        <tissue evidence="1">Muscle</tissue>
    </source>
</reference>
<name>A0A9D4B3Q2_9SAUR</name>
<dbReference type="AlphaFoldDB" id="A0A9D4B3Q2"/>
<dbReference type="EMBL" id="JAHDVG010000472">
    <property type="protein sequence ID" value="KAH1179296.1"/>
    <property type="molecule type" value="Genomic_DNA"/>
</dbReference>